<keyword evidence="5" id="KW-0966">Cell projection</keyword>
<proteinExistence type="predicted"/>
<evidence type="ECO:0000256" key="1">
    <source>
        <dbReference type="ARBA" id="ARBA00004138"/>
    </source>
</evidence>
<dbReference type="PANTHER" id="PTHR21490">
    <property type="entry name" value="ENKURIN-RELATED"/>
    <property type="match status" value="1"/>
</dbReference>
<feature type="domain" description="Enkurin" evidence="7">
    <location>
        <begin position="242"/>
        <end position="334"/>
    </location>
</feature>
<keyword evidence="8" id="KW-1185">Reference proteome</keyword>
<protein>
    <submittedName>
        <fullName evidence="9">Uncharacterized protein LOC113503865 isoform X1</fullName>
    </submittedName>
</protein>
<dbReference type="OrthoDB" id="10264920at2759"/>
<evidence type="ECO:0000256" key="2">
    <source>
        <dbReference type="ARBA" id="ARBA00004245"/>
    </source>
</evidence>
<feature type="compositionally biased region" description="Basic and acidic residues" evidence="6">
    <location>
        <begin position="168"/>
        <end position="186"/>
    </location>
</feature>
<dbReference type="AlphaFoldDB" id="A0A7E5WN76"/>
<evidence type="ECO:0000313" key="8">
    <source>
        <dbReference type="Proteomes" id="UP000322000"/>
    </source>
</evidence>
<feature type="compositionally biased region" description="Polar residues" evidence="6">
    <location>
        <begin position="67"/>
        <end position="93"/>
    </location>
</feature>
<evidence type="ECO:0000256" key="3">
    <source>
        <dbReference type="ARBA" id="ARBA00022490"/>
    </source>
</evidence>
<organism evidence="8 9">
    <name type="scientific">Trichoplusia ni</name>
    <name type="common">Cabbage looper</name>
    <dbReference type="NCBI Taxonomy" id="7111"/>
    <lineage>
        <taxon>Eukaryota</taxon>
        <taxon>Metazoa</taxon>
        <taxon>Ecdysozoa</taxon>
        <taxon>Arthropoda</taxon>
        <taxon>Hexapoda</taxon>
        <taxon>Insecta</taxon>
        <taxon>Pterygota</taxon>
        <taxon>Neoptera</taxon>
        <taxon>Endopterygota</taxon>
        <taxon>Lepidoptera</taxon>
        <taxon>Glossata</taxon>
        <taxon>Ditrysia</taxon>
        <taxon>Noctuoidea</taxon>
        <taxon>Noctuidae</taxon>
        <taxon>Plusiinae</taxon>
        <taxon>Trichoplusia</taxon>
    </lineage>
</organism>
<dbReference type="GeneID" id="113503865"/>
<dbReference type="Proteomes" id="UP000322000">
    <property type="component" value="Chromosome 20"/>
</dbReference>
<feature type="region of interest" description="Disordered" evidence="6">
    <location>
        <begin position="39"/>
        <end position="96"/>
    </location>
</feature>
<dbReference type="InterPro" id="IPR052102">
    <property type="entry name" value="Enkurin_domain-protein"/>
</dbReference>
<dbReference type="InParanoid" id="A0A7E5WN76"/>
<evidence type="ECO:0000256" key="5">
    <source>
        <dbReference type="ARBA" id="ARBA00023273"/>
    </source>
</evidence>
<sequence length="337" mass="38114">MAINRGYKLQTAVSVGWFSEKEQKKNFIRENMKQLKYIQSKSPKEPKYTTKNVHPPRLTNPIAAGSSLGQVKSSPSNKSGKTSLNIAKTSSTNTRKKMTDIRIKKGDMAEFLKRKELRQSKAVEDCADEEVKSTESSGRLRDIGCQTIESNLAQKLAESAKLTMLYPKKEGDDTEAKMKASGDTGHHRSPPPSHTPRRAGDDLIDMERNRSRLNSILERKDTKDPYLPSGYQKGVLPKYLRERKEQGSKDTEGARADEDHSVCPPGHVTLPDTERKETLRMLRNSFAELVSELNKLPVKTDTLKMRNRKMELEKQLAKLEEGIKVFSRPKVFVKIGE</sequence>
<keyword evidence="3" id="KW-0963">Cytoplasm</keyword>
<dbReference type="GO" id="GO:0005881">
    <property type="term" value="C:cytoplasmic microtubule"/>
    <property type="evidence" value="ECO:0007669"/>
    <property type="project" value="TreeGrafter"/>
</dbReference>
<reference evidence="9" key="1">
    <citation type="submission" date="2025-08" db="UniProtKB">
        <authorList>
            <consortium name="RefSeq"/>
        </authorList>
    </citation>
    <scope>IDENTIFICATION</scope>
</reference>
<feature type="region of interest" description="Disordered" evidence="6">
    <location>
        <begin position="168"/>
        <end position="271"/>
    </location>
</feature>
<dbReference type="KEGG" id="tnl:113503865"/>
<feature type="compositionally biased region" description="Basic and acidic residues" evidence="6">
    <location>
        <begin position="239"/>
        <end position="261"/>
    </location>
</feature>
<keyword evidence="4" id="KW-0206">Cytoskeleton</keyword>
<evidence type="ECO:0000256" key="6">
    <source>
        <dbReference type="SAM" id="MobiDB-lite"/>
    </source>
</evidence>
<dbReference type="GO" id="GO:0005929">
    <property type="term" value="C:cilium"/>
    <property type="evidence" value="ECO:0007669"/>
    <property type="project" value="UniProtKB-SubCell"/>
</dbReference>
<name>A0A7E5WN76_TRINI</name>
<gene>
    <name evidence="9" type="primary">LOC113503865</name>
</gene>
<evidence type="ECO:0000259" key="7">
    <source>
        <dbReference type="PROSITE" id="PS51665"/>
    </source>
</evidence>
<dbReference type="Pfam" id="PF13864">
    <property type="entry name" value="Enkurin"/>
    <property type="match status" value="1"/>
</dbReference>
<feature type="compositionally biased region" description="Basic and acidic residues" evidence="6">
    <location>
        <begin position="198"/>
        <end position="210"/>
    </location>
</feature>
<dbReference type="InterPro" id="IPR027012">
    <property type="entry name" value="Enkurin_dom"/>
</dbReference>
<comment type="subcellular location">
    <subcellularLocation>
        <location evidence="1">Cell projection</location>
        <location evidence="1">Cilium</location>
    </subcellularLocation>
    <subcellularLocation>
        <location evidence="2">Cytoplasm</location>
        <location evidence="2">Cytoskeleton</location>
    </subcellularLocation>
</comment>
<dbReference type="PROSITE" id="PS51665">
    <property type="entry name" value="ENKURIN"/>
    <property type="match status" value="1"/>
</dbReference>
<dbReference type="RefSeq" id="XP_026741792.1">
    <property type="nucleotide sequence ID" value="XM_026885991.1"/>
</dbReference>
<evidence type="ECO:0000256" key="4">
    <source>
        <dbReference type="ARBA" id="ARBA00023212"/>
    </source>
</evidence>
<evidence type="ECO:0000313" key="9">
    <source>
        <dbReference type="RefSeq" id="XP_026741792.1"/>
    </source>
</evidence>
<accession>A0A7E5WN76</accession>
<dbReference type="PANTHER" id="PTHR21490:SF2">
    <property type="entry name" value="ENKURIN DOMAIN-CONTAINING PROTEIN 1"/>
    <property type="match status" value="1"/>
</dbReference>